<dbReference type="GO" id="GO:0006406">
    <property type="term" value="P:mRNA export from nucleus"/>
    <property type="evidence" value="ECO:0007669"/>
    <property type="project" value="TreeGrafter"/>
</dbReference>
<dbReference type="Proteomes" id="UP000247409">
    <property type="component" value="Unassembled WGS sequence"/>
</dbReference>
<dbReference type="PANTHER" id="PTHR12436">
    <property type="entry name" value="80 KDA MCM3-ASSOCIATED PROTEIN"/>
    <property type="match status" value="1"/>
</dbReference>
<comment type="caution">
    <text evidence="3">The sequence shown here is derived from an EMBL/GenBank/DDBJ whole genome shotgun (WGS) entry which is preliminary data.</text>
</comment>
<feature type="compositionally biased region" description="Basic and acidic residues" evidence="1">
    <location>
        <begin position="421"/>
        <end position="451"/>
    </location>
</feature>
<feature type="compositionally biased region" description="Polar residues" evidence="1">
    <location>
        <begin position="1106"/>
        <end position="1124"/>
    </location>
</feature>
<dbReference type="InterPro" id="IPR045107">
    <property type="entry name" value="SAC3/GANP/THP3"/>
</dbReference>
<dbReference type="GO" id="GO:0070390">
    <property type="term" value="C:transcription export complex 2"/>
    <property type="evidence" value="ECO:0007669"/>
    <property type="project" value="TreeGrafter"/>
</dbReference>
<feature type="region of interest" description="Disordered" evidence="1">
    <location>
        <begin position="1743"/>
        <end position="1800"/>
    </location>
</feature>
<name>A0A2V3J181_9FLOR</name>
<dbReference type="InterPro" id="IPR035979">
    <property type="entry name" value="RBD_domain_sf"/>
</dbReference>
<sequence>MDFGDSDRGKRKSSRHSSPRWGSGIGAVADEWSGDPVTSEADQIAHGDPFADEISAAPVQGRRRDRRKSRSGPFEAKDPFSAPAHEDPFAEARARNQEQYMAQSNQPGPSSLGTSSFGVLPFQPFQPQADTGAWNLEVRDTDGMASPFGGALNASVPSSSGGSSKPPKYPFGSSARSSGNSFGSAAEGNKLAPRSQFVSPGDPFKSDEQEEYEHDRLSEHEGEGKNPARDWSQSQGRVKFRGDQVFIRSVPVSLFSKQALSQHFTRLPVTVWDISLRGTKHPDSRRTAVVTFGSEQEALLAIEKGRTYNQTSLDLSIFKPFGLREKENTAKRRELAEPTSQLVFAFVPEELASEKHIRNLFNSISDYGVTQVSLKERPYRDTVKRTSIITFKNVDAATAAYRNLPLYNNEKLVVSYRQKQTKADSAAKTKDDTRDKETKPSSSSRKEDRGRAGSSSQTPRTEEERLKEIERLRKEIALIEEKKRQMKARNAIRFGQKPRQSSSQNETPEESRKPFVNDRQKDNEMEVQKSGTQKFSMLSSKTPERTSKDSQWRKGRKMDIQDAKQLIGTCQEMCPLDEFESRIAQRDVSLFELKQGPGSEPDLTKAVKKYRRSAAISEEQKPEEVRPPPVLARTMDHLKKVCDSKHSKFYEIHNFVRDRTRSIRQDFTLQGIRDECCVRIHEESVRFHIMSEHRLCGTSSALFSSKQNLEQLDKCLISLRETYDLRRQNNLETSQNEAEMQAYYILTQMSNPQTCVQLWKGFAKDVRRSAPVRFALEVVLSVSDQFPNSAKFFACVRTAPYLMACLMHSRFGHMRVLALQSLNFTHGNAASRDEVPVSTITKSLGFEDEDEALRFFGKMGVEVISTVRDDGVQQVITLPSSEFDPDQLSSWKTVRADKNIEGKAEHLKPSEIISGASSAGFETAFRSCRFRKVPQATFSNDKKSLKTNVKEAPVSKEGAGPFVGKQSTGFQTLRPALLRRLRLPDQAQPLRSNVDALDKTVPAFVGAAHPEMEKESPAQKTLGNRGAAPTILKPQGHTPTLSFKEAVSEKRVESGPKNTSTMIFGNAIATPSSASPSTASTSTFVHKKNVGAPNLPHIVPRDTGIPSLQTKSSILNKSGQTSKPDSLLGKPSDSHSATEEIRSSTQNESRREKSEDDEQKKLREQASKVAEERQRIISIAQKAREVRYKERCERLMLEFKERSEAIGQCMRIASDAIKSLDETRKPSRTETLGHCSHGLESLRRVSILIRAADRFLDEAQRWPWEGQPFPRGPLQALFRFRENGNALWTAIDRHRLKALDRSPEPAEEESDSSNADRRYSTVWSNPKSQLQGFIKAVTDRIPIRALSSGKPVPHSGKEIDGVFNAMKKRGLVRWQGVLLGSDKETSPSSSVGMAWLRSRLEREPGTGSDVINHRNLEKVAYPCMSVLHLSNHLRIPSSSSTIIWAADGSDYDSAFLRDLNAIEQALKHLRAQSEKTSTGPPFLIVVCFNCNGPISTRVRQETQGEENNEWIASLVGHGLVRAVRIVMLSRETVIQHSEDQSFSRFLQESVTSKVNTELRSTSRLSRLDDRLLKVGNQAWMKALHDQLTRSHWNDSDALPSIIRHINHAWQTVAGTIEDEKQNWPTEFSHHREHFANMKTEVSKRMRLPLPPQTDESDLREYLRVLCDMAGITTPKLSDKKGFQAYAEFCHALSSVMLPVVVCLLDELHHEVIPLPGIDHDPQTAMRVSQLNILFASILGQQPKPLSRQDRSGYEGTLGKRRRGHGEDENRSHHTQATDMSGLPRRLSLEDEYPDRQATPKRRRSLPWAIYGRRKLDEVYEAVIAESEAFGQEIDAAIEILRKRRRLIYHSPSAVVSS</sequence>
<evidence type="ECO:0000259" key="2">
    <source>
        <dbReference type="Pfam" id="PF03399"/>
    </source>
</evidence>
<evidence type="ECO:0000313" key="4">
    <source>
        <dbReference type="Proteomes" id="UP000247409"/>
    </source>
</evidence>
<proteinExistence type="predicted"/>
<feature type="region of interest" description="Disordered" evidence="1">
    <location>
        <begin position="1088"/>
        <end position="1171"/>
    </location>
</feature>
<dbReference type="OrthoDB" id="21502at2759"/>
<dbReference type="PANTHER" id="PTHR12436:SF3">
    <property type="entry name" value="GERMINAL-CENTER ASSOCIATED NUCLEAR PROTEIN"/>
    <property type="match status" value="1"/>
</dbReference>
<dbReference type="InterPro" id="IPR005062">
    <property type="entry name" value="SAC3/GANP/THP3_conserved"/>
</dbReference>
<keyword evidence="4" id="KW-1185">Reference proteome</keyword>
<feature type="compositionally biased region" description="Polar residues" evidence="1">
    <location>
        <begin position="529"/>
        <end position="541"/>
    </location>
</feature>
<accession>A0A2V3J181</accession>
<dbReference type="EMBL" id="NBIV01000016">
    <property type="protein sequence ID" value="PXF48128.1"/>
    <property type="molecule type" value="Genomic_DNA"/>
</dbReference>
<feature type="region of interest" description="Disordered" evidence="1">
    <location>
        <begin position="1"/>
        <end position="235"/>
    </location>
</feature>
<evidence type="ECO:0000313" key="3">
    <source>
        <dbReference type="EMBL" id="PXF48128.1"/>
    </source>
</evidence>
<dbReference type="Gene3D" id="1.25.40.990">
    <property type="match status" value="1"/>
</dbReference>
<feature type="region of interest" description="Disordered" evidence="1">
    <location>
        <begin position="484"/>
        <end position="557"/>
    </location>
</feature>
<feature type="region of interest" description="Disordered" evidence="1">
    <location>
        <begin position="417"/>
        <end position="467"/>
    </location>
</feature>
<organism evidence="3 4">
    <name type="scientific">Gracilariopsis chorda</name>
    <dbReference type="NCBI Taxonomy" id="448386"/>
    <lineage>
        <taxon>Eukaryota</taxon>
        <taxon>Rhodophyta</taxon>
        <taxon>Florideophyceae</taxon>
        <taxon>Rhodymeniophycidae</taxon>
        <taxon>Gracilariales</taxon>
        <taxon>Gracilariaceae</taxon>
        <taxon>Gracilariopsis</taxon>
    </lineage>
</organism>
<feature type="compositionally biased region" description="Basic and acidic residues" evidence="1">
    <location>
        <begin position="542"/>
        <end position="557"/>
    </location>
</feature>
<feature type="compositionally biased region" description="Basic and acidic residues" evidence="1">
    <location>
        <begin position="213"/>
        <end position="228"/>
    </location>
</feature>
<dbReference type="Pfam" id="PF03399">
    <property type="entry name" value="SAC3_GANP"/>
    <property type="match status" value="1"/>
</dbReference>
<feature type="compositionally biased region" description="Basic and acidic residues" evidence="1">
    <location>
        <begin position="509"/>
        <end position="527"/>
    </location>
</feature>
<evidence type="ECO:0000256" key="1">
    <source>
        <dbReference type="SAM" id="MobiDB-lite"/>
    </source>
</evidence>
<dbReference type="GO" id="GO:0005737">
    <property type="term" value="C:cytoplasm"/>
    <property type="evidence" value="ECO:0007669"/>
    <property type="project" value="TreeGrafter"/>
</dbReference>
<dbReference type="CDD" id="cd00590">
    <property type="entry name" value="RRM_SF"/>
    <property type="match status" value="1"/>
</dbReference>
<feature type="region of interest" description="Disordered" evidence="1">
    <location>
        <begin position="1299"/>
        <end position="1320"/>
    </location>
</feature>
<feature type="compositionally biased region" description="Basic residues" evidence="1">
    <location>
        <begin position="61"/>
        <end position="70"/>
    </location>
</feature>
<feature type="compositionally biased region" description="Low complexity" evidence="1">
    <location>
        <begin position="155"/>
        <end position="186"/>
    </location>
</feature>
<feature type="compositionally biased region" description="Polar residues" evidence="1">
    <location>
        <begin position="97"/>
        <end position="117"/>
    </location>
</feature>
<dbReference type="STRING" id="448386.A0A2V3J181"/>
<dbReference type="GO" id="GO:0003676">
    <property type="term" value="F:nucleic acid binding"/>
    <property type="evidence" value="ECO:0007669"/>
    <property type="project" value="InterPro"/>
</dbReference>
<dbReference type="SUPFAM" id="SSF54928">
    <property type="entry name" value="RNA-binding domain, RBD"/>
    <property type="match status" value="1"/>
</dbReference>
<feature type="compositionally biased region" description="Basic residues" evidence="1">
    <location>
        <begin position="9"/>
        <end position="18"/>
    </location>
</feature>
<protein>
    <submittedName>
        <fullName evidence="3">Germinal-center associated nuclear protein</fullName>
    </submittedName>
</protein>
<feature type="compositionally biased region" description="Basic and acidic residues" evidence="1">
    <location>
        <begin position="84"/>
        <end position="96"/>
    </location>
</feature>
<feature type="compositionally biased region" description="Basic and acidic residues" evidence="1">
    <location>
        <begin position="1132"/>
        <end position="1171"/>
    </location>
</feature>
<gene>
    <name evidence="3" type="ORF">BWQ96_02080</name>
</gene>
<reference evidence="3 4" key="1">
    <citation type="journal article" date="2018" name="Mol. Biol. Evol.">
        <title>Analysis of the draft genome of the red seaweed Gracilariopsis chorda provides insights into genome size evolution in Rhodophyta.</title>
        <authorList>
            <person name="Lee J."/>
            <person name="Yang E.C."/>
            <person name="Graf L."/>
            <person name="Yang J.H."/>
            <person name="Qiu H."/>
            <person name="Zel Zion U."/>
            <person name="Chan C.X."/>
            <person name="Stephens T.G."/>
            <person name="Weber A.P.M."/>
            <person name="Boo G.H."/>
            <person name="Boo S.M."/>
            <person name="Kim K.M."/>
            <person name="Shin Y."/>
            <person name="Jung M."/>
            <person name="Lee S.J."/>
            <person name="Yim H.S."/>
            <person name="Lee J.H."/>
            <person name="Bhattacharya D."/>
            <person name="Yoon H.S."/>
        </authorList>
    </citation>
    <scope>NUCLEOTIDE SEQUENCE [LARGE SCALE GENOMIC DNA]</scope>
    <source>
        <strain evidence="3 4">SKKU-2015</strain>
        <tissue evidence="3">Whole body</tissue>
    </source>
</reference>
<feature type="domain" description="SAC3/GANP/THP3 conserved" evidence="2">
    <location>
        <begin position="573"/>
        <end position="863"/>
    </location>
</feature>